<accession>A0A1N6EUE5</accession>
<dbReference type="NCBIfam" id="TIGR02937">
    <property type="entry name" value="sigma70-ECF"/>
    <property type="match status" value="1"/>
</dbReference>
<dbReference type="GO" id="GO:0016987">
    <property type="term" value="F:sigma factor activity"/>
    <property type="evidence" value="ECO:0007669"/>
    <property type="project" value="UniProtKB-KW"/>
</dbReference>
<dbReference type="GO" id="GO:0006352">
    <property type="term" value="P:DNA-templated transcription initiation"/>
    <property type="evidence" value="ECO:0007669"/>
    <property type="project" value="InterPro"/>
</dbReference>
<proteinExistence type="inferred from homology"/>
<evidence type="ECO:0000313" key="8">
    <source>
        <dbReference type="Proteomes" id="UP000185003"/>
    </source>
</evidence>
<dbReference type="Pfam" id="PF08281">
    <property type="entry name" value="Sigma70_r4_2"/>
    <property type="match status" value="1"/>
</dbReference>
<reference evidence="7 8" key="1">
    <citation type="submission" date="2016-11" db="EMBL/GenBank/DDBJ databases">
        <authorList>
            <person name="Jaros S."/>
            <person name="Januszkiewicz K."/>
            <person name="Wedrychowicz H."/>
        </authorList>
    </citation>
    <scope>NUCLEOTIDE SEQUENCE [LARGE SCALE GENOMIC DNA]</scope>
    <source>
        <strain evidence="7 8">DSM 24787</strain>
    </source>
</reference>
<dbReference type="GO" id="GO:0003677">
    <property type="term" value="F:DNA binding"/>
    <property type="evidence" value="ECO:0007669"/>
    <property type="project" value="InterPro"/>
</dbReference>
<dbReference type="PANTHER" id="PTHR43133:SF46">
    <property type="entry name" value="RNA POLYMERASE SIGMA-70 FACTOR ECF SUBFAMILY"/>
    <property type="match status" value="1"/>
</dbReference>
<dbReference type="Proteomes" id="UP000185003">
    <property type="component" value="Unassembled WGS sequence"/>
</dbReference>
<keyword evidence="3" id="KW-0731">Sigma factor</keyword>
<protein>
    <submittedName>
        <fullName evidence="7">RNA polymerase sigma-70 factor, ECF subfamily</fullName>
    </submittedName>
</protein>
<dbReference type="PANTHER" id="PTHR43133">
    <property type="entry name" value="RNA POLYMERASE ECF-TYPE SIGMA FACTO"/>
    <property type="match status" value="1"/>
</dbReference>
<keyword evidence="8" id="KW-1185">Reference proteome</keyword>
<dbReference type="SUPFAM" id="SSF88659">
    <property type="entry name" value="Sigma3 and sigma4 domains of RNA polymerase sigma factors"/>
    <property type="match status" value="1"/>
</dbReference>
<keyword evidence="4" id="KW-0804">Transcription</keyword>
<dbReference type="AlphaFoldDB" id="A0A1N6EUE5"/>
<dbReference type="InterPro" id="IPR014284">
    <property type="entry name" value="RNA_pol_sigma-70_dom"/>
</dbReference>
<comment type="similarity">
    <text evidence="1">Belongs to the sigma-70 factor family. ECF subfamily.</text>
</comment>
<dbReference type="InterPro" id="IPR007627">
    <property type="entry name" value="RNA_pol_sigma70_r2"/>
</dbReference>
<sequence>MQKYHENRLKRIIDDTHDKLFSVLFAMCGEVHLCEDIMQECYIRLWQHIDNVKDDHAILALLRQYARNIFLDEMRKRGRQKELLLKVTREDMAPSPDEKVMNEEKHQLIQQAINKLPQQQQLIFRMHKEHDMSYRQIAAELEIATGTIEKQMNRALRSLKHELIHLKRMDAGIIIYITLLGWQA</sequence>
<evidence type="ECO:0000256" key="3">
    <source>
        <dbReference type="ARBA" id="ARBA00023082"/>
    </source>
</evidence>
<feature type="domain" description="RNA polymerase sigma-70 region 2" evidence="5">
    <location>
        <begin position="13"/>
        <end position="79"/>
    </location>
</feature>
<feature type="domain" description="RNA polymerase sigma factor 70 region 4 type 2" evidence="6">
    <location>
        <begin position="107"/>
        <end position="159"/>
    </location>
</feature>
<dbReference type="OrthoDB" id="655853at2"/>
<evidence type="ECO:0000259" key="6">
    <source>
        <dbReference type="Pfam" id="PF08281"/>
    </source>
</evidence>
<dbReference type="Pfam" id="PF04542">
    <property type="entry name" value="Sigma70_r2"/>
    <property type="match status" value="1"/>
</dbReference>
<dbReference type="InterPro" id="IPR036388">
    <property type="entry name" value="WH-like_DNA-bd_sf"/>
</dbReference>
<gene>
    <name evidence="7" type="ORF">SAMN04488055_1836</name>
</gene>
<evidence type="ECO:0000313" key="7">
    <source>
        <dbReference type="EMBL" id="SIN86636.1"/>
    </source>
</evidence>
<dbReference type="InterPro" id="IPR013325">
    <property type="entry name" value="RNA_pol_sigma_r2"/>
</dbReference>
<dbReference type="CDD" id="cd06171">
    <property type="entry name" value="Sigma70_r4"/>
    <property type="match status" value="1"/>
</dbReference>
<evidence type="ECO:0000259" key="5">
    <source>
        <dbReference type="Pfam" id="PF04542"/>
    </source>
</evidence>
<dbReference type="EMBL" id="FSRA01000001">
    <property type="protein sequence ID" value="SIN86636.1"/>
    <property type="molecule type" value="Genomic_DNA"/>
</dbReference>
<dbReference type="Gene3D" id="1.10.1740.10">
    <property type="match status" value="1"/>
</dbReference>
<dbReference type="InterPro" id="IPR013249">
    <property type="entry name" value="RNA_pol_sigma70_r4_t2"/>
</dbReference>
<dbReference type="SUPFAM" id="SSF88946">
    <property type="entry name" value="Sigma2 domain of RNA polymerase sigma factors"/>
    <property type="match status" value="1"/>
</dbReference>
<organism evidence="7 8">
    <name type="scientific">Chitinophaga niabensis</name>
    <dbReference type="NCBI Taxonomy" id="536979"/>
    <lineage>
        <taxon>Bacteria</taxon>
        <taxon>Pseudomonadati</taxon>
        <taxon>Bacteroidota</taxon>
        <taxon>Chitinophagia</taxon>
        <taxon>Chitinophagales</taxon>
        <taxon>Chitinophagaceae</taxon>
        <taxon>Chitinophaga</taxon>
    </lineage>
</organism>
<dbReference type="STRING" id="536979.SAMN04488055_1836"/>
<keyword evidence="2" id="KW-0805">Transcription regulation</keyword>
<evidence type="ECO:0000256" key="2">
    <source>
        <dbReference type="ARBA" id="ARBA00023015"/>
    </source>
</evidence>
<name>A0A1N6EUE5_9BACT</name>
<dbReference type="RefSeq" id="WP_074238945.1">
    <property type="nucleotide sequence ID" value="NZ_FSRA01000001.1"/>
</dbReference>
<evidence type="ECO:0000256" key="1">
    <source>
        <dbReference type="ARBA" id="ARBA00010641"/>
    </source>
</evidence>
<evidence type="ECO:0000256" key="4">
    <source>
        <dbReference type="ARBA" id="ARBA00023163"/>
    </source>
</evidence>
<dbReference type="InterPro" id="IPR013324">
    <property type="entry name" value="RNA_pol_sigma_r3/r4-like"/>
</dbReference>
<dbReference type="Gene3D" id="1.10.10.10">
    <property type="entry name" value="Winged helix-like DNA-binding domain superfamily/Winged helix DNA-binding domain"/>
    <property type="match status" value="1"/>
</dbReference>
<dbReference type="InterPro" id="IPR039425">
    <property type="entry name" value="RNA_pol_sigma-70-like"/>
</dbReference>